<dbReference type="SUPFAM" id="SSF89155">
    <property type="entry name" value="TorD-like"/>
    <property type="match status" value="1"/>
</dbReference>
<dbReference type="PANTHER" id="PTHR43680">
    <property type="entry name" value="NITRATE REDUCTASE MOLYBDENUM COFACTOR ASSEMBLY CHAPERONE"/>
    <property type="match status" value="1"/>
</dbReference>
<keyword evidence="3" id="KW-1185">Reference proteome</keyword>
<dbReference type="InterPro" id="IPR036411">
    <property type="entry name" value="TorD-like_sf"/>
</dbReference>
<dbReference type="GO" id="GO:0051131">
    <property type="term" value="P:chaperone-mediated protein complex assembly"/>
    <property type="evidence" value="ECO:0007669"/>
    <property type="project" value="InterPro"/>
</dbReference>
<evidence type="ECO:0000256" key="1">
    <source>
        <dbReference type="ARBA" id="ARBA00023063"/>
    </source>
</evidence>
<name>A0A6J5JZ35_9GAMM</name>
<evidence type="ECO:0000313" key="3">
    <source>
        <dbReference type="Proteomes" id="UP000509549"/>
    </source>
</evidence>
<protein>
    <submittedName>
        <fullName evidence="2">Putative nitrate reductase molybdenum cofactor assembly chaperone NarW</fullName>
    </submittedName>
</protein>
<dbReference type="KEGG" id="acil:ESZ_00060"/>
<dbReference type="Proteomes" id="UP000509549">
    <property type="component" value="Chromosome"/>
</dbReference>
<dbReference type="InterPro" id="IPR020945">
    <property type="entry name" value="DMSO/NO3_reduct_chaperone"/>
</dbReference>
<accession>A0A6J5JZ35</accession>
<gene>
    <name evidence="2" type="primary">narW</name>
    <name evidence="2" type="ORF">ESZ_00060</name>
</gene>
<evidence type="ECO:0000313" key="2">
    <source>
        <dbReference type="EMBL" id="CAB3976280.1"/>
    </source>
</evidence>
<dbReference type="PANTHER" id="PTHR43680:SF2">
    <property type="entry name" value="NITRATE REDUCTASE MOLYBDENUM COFACTOR ASSEMBLY CHAPERONE NARJ"/>
    <property type="match status" value="1"/>
</dbReference>
<sequence>MIKIKTYKVFSTMLLYPDYEFKHNIKLAGNILFEESVLKDKYINMILSFIDYIDKNDLLFLQEEYVSLFDRQKQFSLYLFEHIHGDSRDRGMAMIDLKNLYKTSNFDMPLGGELPDYIPVFLEYLSVLSLDKSSILLGEVINIIAILGYRLKFINNIYYNLFCSLESLSAIKSDNDVVEKAVSNNSFYSINKDLDDTRIF</sequence>
<keyword evidence="1" id="KW-0534">Nitrate assimilation</keyword>
<dbReference type="EMBL" id="LR794158">
    <property type="protein sequence ID" value="CAB3976280.1"/>
    <property type="molecule type" value="Genomic_DNA"/>
</dbReference>
<reference evidence="2 3" key="1">
    <citation type="submission" date="2020-04" db="EMBL/GenBank/DDBJ databases">
        <authorList>
            <person name="Graf S J."/>
        </authorList>
    </citation>
    <scope>NUCLEOTIDE SEQUENCE [LARGE SCALE GENOMIC DNA]</scope>
    <source>
        <strain evidence="2">1</strain>
    </source>
</reference>
<dbReference type="GO" id="GO:0051082">
    <property type="term" value="F:unfolded protein binding"/>
    <property type="evidence" value="ECO:0007669"/>
    <property type="project" value="InterPro"/>
</dbReference>
<organism evidence="2 3">
    <name type="scientific">Candidatus Azoamicus ciliaticola</name>
    <dbReference type="NCBI Taxonomy" id="2652803"/>
    <lineage>
        <taxon>Bacteria</taxon>
        <taxon>Pseudomonadati</taxon>
        <taxon>Pseudomonadota</taxon>
        <taxon>Gammaproteobacteria</taxon>
        <taxon>Candidatus Azoamicaceae</taxon>
        <taxon>Candidatus Azoamicus</taxon>
    </lineage>
</organism>
<dbReference type="GO" id="GO:0042128">
    <property type="term" value="P:nitrate assimilation"/>
    <property type="evidence" value="ECO:0007669"/>
    <property type="project" value="UniProtKB-KW"/>
</dbReference>
<dbReference type="InterPro" id="IPR003765">
    <property type="entry name" value="NO3_reductase_chaperone_NarJ"/>
</dbReference>
<proteinExistence type="predicted"/>
<dbReference type="NCBIfam" id="TIGR00684">
    <property type="entry name" value="narJ"/>
    <property type="match status" value="1"/>
</dbReference>
<dbReference type="AlphaFoldDB" id="A0A6J5JZ35"/>
<dbReference type="Pfam" id="PF02613">
    <property type="entry name" value="Nitrate_red_del"/>
    <property type="match status" value="1"/>
</dbReference>
<dbReference type="RefSeq" id="WP_197923034.1">
    <property type="nucleotide sequence ID" value="NZ_LR794158.1"/>
</dbReference>
<dbReference type="Gene3D" id="1.10.3480.10">
    <property type="entry name" value="TorD-like"/>
    <property type="match status" value="1"/>
</dbReference>
<dbReference type="GO" id="GO:0016530">
    <property type="term" value="F:metallochaperone activity"/>
    <property type="evidence" value="ECO:0007669"/>
    <property type="project" value="TreeGrafter"/>
</dbReference>